<evidence type="ECO:0000256" key="1">
    <source>
        <dbReference type="SAM" id="SignalP"/>
    </source>
</evidence>
<feature type="chain" id="PRO_5032708781" description="WD40 repeat domain-containing protein" evidence="1">
    <location>
        <begin position="18"/>
        <end position="376"/>
    </location>
</feature>
<proteinExistence type="predicted"/>
<organism evidence="2 3">
    <name type="scientific">Candidatus Sulfurimonas baltica</name>
    <dbReference type="NCBI Taxonomy" id="2740404"/>
    <lineage>
        <taxon>Bacteria</taxon>
        <taxon>Pseudomonadati</taxon>
        <taxon>Campylobacterota</taxon>
        <taxon>Epsilonproteobacteria</taxon>
        <taxon>Campylobacterales</taxon>
        <taxon>Sulfurimonadaceae</taxon>
        <taxon>Sulfurimonas</taxon>
    </lineage>
</organism>
<dbReference type="InterPro" id="IPR015943">
    <property type="entry name" value="WD40/YVTN_repeat-like_dom_sf"/>
</dbReference>
<dbReference type="EMBL" id="CP054492">
    <property type="protein sequence ID" value="QOY53378.1"/>
    <property type="molecule type" value="Genomic_DNA"/>
</dbReference>
<dbReference type="KEGG" id="sbal:HUE88_06825"/>
<accession>A0A7S7LXN3</accession>
<reference evidence="2 3" key="1">
    <citation type="submission" date="2020-05" db="EMBL/GenBank/DDBJ databases">
        <title>Sulfurimonas marisnigri, sp. nov., and Sulfurimonas baltica, sp. nov., manganese oxide reducing chemolithoautotrophs of the class Epsilonproteobacteria isolated from the pelagic redoxclines of the Black and Baltic Seas and emended description of the genus Sulfurimonas.</title>
        <authorList>
            <person name="Henkel J.V."/>
            <person name="Laudan C."/>
            <person name="Werner J."/>
            <person name="Neu T."/>
            <person name="Plewe S."/>
            <person name="Sproer C."/>
            <person name="Bunk B."/>
            <person name="Schulz-Vogt H.N."/>
        </authorList>
    </citation>
    <scope>NUCLEOTIDE SEQUENCE [LARGE SCALE GENOMIC DNA]</scope>
    <source>
        <strain evidence="2 3">GD2</strain>
    </source>
</reference>
<dbReference type="InterPro" id="IPR011047">
    <property type="entry name" value="Quinoprotein_ADH-like_sf"/>
</dbReference>
<evidence type="ECO:0000313" key="2">
    <source>
        <dbReference type="EMBL" id="QOY53378.1"/>
    </source>
</evidence>
<dbReference type="Gene3D" id="2.130.10.10">
    <property type="entry name" value="YVTN repeat-like/Quinoprotein amine dehydrogenase"/>
    <property type="match status" value="1"/>
</dbReference>
<name>A0A7S7LXN3_9BACT</name>
<dbReference type="Proteomes" id="UP000593994">
    <property type="component" value="Chromosome"/>
</dbReference>
<protein>
    <recommendedName>
        <fullName evidence="4">WD40 repeat domain-containing protein</fullName>
    </recommendedName>
</protein>
<sequence>MKKLIILLLALLVNANASMVKMQNDDSWNMAHDKIYIYALTRNYEQGSYKIEIYDKKSLKFVKSKQLSITKSFTQYYNATYVKIPNKPNSIEVGDKYIYIGTVQDITFYDKKSLNKVSNYKIASPKIWDDEKEKNYIYDTNEIGNFTKYKNYVIAYGKGDNLYVFKDDKIVRIINIKKDYPKNIAKIHEDLDVRRINSVLVHNNRVYTGNWRGFLNIYDLNSGEFLDQISTIEFNKEYGYVTAKEVNYIALYKDRWIYMALDYDGLMILDTKTKKLKNVKTLFEKQRAYSEILKKYYDNTQITSIYRMVFYKDNLIFSEVNKNENYLYVYNLKTNKIVDTFKKHTGDITSMFTEDDKLFGLSSSGYIYKWDLQNLK</sequence>
<evidence type="ECO:0008006" key="4">
    <source>
        <dbReference type="Google" id="ProtNLM"/>
    </source>
</evidence>
<gene>
    <name evidence="2" type="ORF">HUE88_06825</name>
</gene>
<feature type="signal peptide" evidence="1">
    <location>
        <begin position="1"/>
        <end position="17"/>
    </location>
</feature>
<evidence type="ECO:0000313" key="3">
    <source>
        <dbReference type="Proteomes" id="UP000593994"/>
    </source>
</evidence>
<dbReference type="AlphaFoldDB" id="A0A7S7LXN3"/>
<keyword evidence="1" id="KW-0732">Signal</keyword>
<dbReference type="RefSeq" id="WP_194372423.1">
    <property type="nucleotide sequence ID" value="NZ_CP054492.1"/>
</dbReference>
<keyword evidence="3" id="KW-1185">Reference proteome</keyword>
<dbReference type="SUPFAM" id="SSF50998">
    <property type="entry name" value="Quinoprotein alcohol dehydrogenase-like"/>
    <property type="match status" value="1"/>
</dbReference>